<dbReference type="RefSeq" id="WP_058501476.1">
    <property type="nucleotide sequence ID" value="NZ_CAAAJA010000001.1"/>
</dbReference>
<dbReference type="Proteomes" id="UP000054761">
    <property type="component" value="Unassembled WGS sequence"/>
</dbReference>
<proteinExistence type="predicted"/>
<dbReference type="EMBL" id="LNYH01000052">
    <property type="protein sequence ID" value="KTD26910.1"/>
    <property type="molecule type" value="Genomic_DNA"/>
</dbReference>
<name>A0A0W0W3Z0_9GAMM</name>
<evidence type="ECO:0000313" key="1">
    <source>
        <dbReference type="EMBL" id="KTD26910.1"/>
    </source>
</evidence>
<evidence type="ECO:0000313" key="2">
    <source>
        <dbReference type="Proteomes" id="UP000054761"/>
    </source>
</evidence>
<keyword evidence="2" id="KW-1185">Reference proteome</keyword>
<organism evidence="1 2">
    <name type="scientific">Legionella israelensis</name>
    <dbReference type="NCBI Taxonomy" id="454"/>
    <lineage>
        <taxon>Bacteria</taxon>
        <taxon>Pseudomonadati</taxon>
        <taxon>Pseudomonadota</taxon>
        <taxon>Gammaproteobacteria</taxon>
        <taxon>Legionellales</taxon>
        <taxon>Legionellaceae</taxon>
        <taxon>Legionella</taxon>
    </lineage>
</organism>
<protein>
    <submittedName>
        <fullName evidence="1">Substrate of the Dot/Icm secretion system</fullName>
    </submittedName>
</protein>
<accession>A0A0W0W3Z0</accession>
<sequence length="430" mass="49976">MAYTPPIFSELLQKTHNLIHTFSAIARRYNPPGRASLDSPKEWSEIYKLPSLASDNPSSLDVLLVLINEEMLKKKNCSDRASQIEVFRKLYTELFPVALQSNEENKKAALQMLLGALFHRYYRIIAEYSWSYSFWGTRDEEEVKKRCRRQCRLFVVIEDILGITKENHLDPLTVTTCCQTFRANMELDDNYKKFPHFKDDPNFFIYLDRIIKEQEQKSTPYKKQIEGIDFLESLAEMVEQLHQNVHSALEDVFKTLENSSSHEKFSLDIVRELSLENIKDSDIRKKVAELISSACNYICSETPEKSEDALWFKEVVTACLNSRSQYALFGAFVAMLYRPIKMEQLTKSLKLVLECSSENNINTDHQACFQGLDMLQRWLLDSGSEGSHFQLNCKTWGSLDVFKDQVTLQRAEFLKLVEKENEKQISFSLL</sequence>
<reference evidence="1 2" key="1">
    <citation type="submission" date="2015-11" db="EMBL/GenBank/DDBJ databases">
        <title>Genomic analysis of 38 Legionella species identifies large and diverse effector repertoires.</title>
        <authorList>
            <person name="Burstein D."/>
            <person name="Amaro F."/>
            <person name="Zusman T."/>
            <person name="Lifshitz Z."/>
            <person name="Cohen O."/>
            <person name="Gilbert J.A."/>
            <person name="Pupko T."/>
            <person name="Shuman H.A."/>
            <person name="Segal G."/>
        </authorList>
    </citation>
    <scope>NUCLEOTIDE SEQUENCE [LARGE SCALE GENOMIC DNA]</scope>
    <source>
        <strain evidence="1 2">Bercovier 4</strain>
    </source>
</reference>
<gene>
    <name evidence="1" type="ORF">Lisr_1121</name>
</gene>
<dbReference type="PATRIC" id="fig|454.4.peg.1204"/>
<dbReference type="OrthoDB" id="5647612at2"/>
<dbReference type="AlphaFoldDB" id="A0A0W0W3Z0"/>
<comment type="caution">
    <text evidence="1">The sequence shown here is derived from an EMBL/GenBank/DDBJ whole genome shotgun (WGS) entry which is preliminary data.</text>
</comment>